<dbReference type="AlphaFoldDB" id="A0A8T0FFK1"/>
<evidence type="ECO:0000313" key="2">
    <source>
        <dbReference type="Proteomes" id="UP000807504"/>
    </source>
</evidence>
<comment type="caution">
    <text evidence="1">The sequence shown here is derived from an EMBL/GenBank/DDBJ whole genome shotgun (WGS) entry which is preliminary data.</text>
</comment>
<dbReference type="Proteomes" id="UP000807504">
    <property type="component" value="Unassembled WGS sequence"/>
</dbReference>
<accession>A0A8T0FFK1</accession>
<sequence>MAYLFEKRSMILTILDHVPDVTIRDNMVTEFKTYWHHVPDSKHLLIMFLIYLLTRFPNSPVERTDISEEIHHTKQD</sequence>
<name>A0A8T0FFK1_ARGBR</name>
<proteinExistence type="predicted"/>
<dbReference type="EMBL" id="JABXBU010000012">
    <property type="protein sequence ID" value="KAF8788998.1"/>
    <property type="molecule type" value="Genomic_DNA"/>
</dbReference>
<keyword evidence="2" id="KW-1185">Reference proteome</keyword>
<protein>
    <submittedName>
        <fullName evidence="1">Uncharacterized protein</fullName>
    </submittedName>
</protein>
<evidence type="ECO:0000313" key="1">
    <source>
        <dbReference type="EMBL" id="KAF8788998.1"/>
    </source>
</evidence>
<reference evidence="1" key="2">
    <citation type="submission" date="2020-06" db="EMBL/GenBank/DDBJ databases">
        <authorList>
            <person name="Sheffer M."/>
        </authorList>
    </citation>
    <scope>NUCLEOTIDE SEQUENCE</scope>
</reference>
<reference evidence="1" key="1">
    <citation type="journal article" date="2020" name="bioRxiv">
        <title>Chromosome-level reference genome of the European wasp spider Argiope bruennichi: a resource for studies on range expansion and evolutionary adaptation.</title>
        <authorList>
            <person name="Sheffer M.M."/>
            <person name="Hoppe A."/>
            <person name="Krehenwinkel H."/>
            <person name="Uhl G."/>
            <person name="Kuss A.W."/>
            <person name="Jensen L."/>
            <person name="Jensen C."/>
            <person name="Gillespie R.G."/>
            <person name="Hoff K.J."/>
            <person name="Prost S."/>
        </authorList>
    </citation>
    <scope>NUCLEOTIDE SEQUENCE</scope>
</reference>
<organism evidence="1 2">
    <name type="scientific">Argiope bruennichi</name>
    <name type="common">Wasp spider</name>
    <name type="synonym">Aranea bruennichi</name>
    <dbReference type="NCBI Taxonomy" id="94029"/>
    <lineage>
        <taxon>Eukaryota</taxon>
        <taxon>Metazoa</taxon>
        <taxon>Ecdysozoa</taxon>
        <taxon>Arthropoda</taxon>
        <taxon>Chelicerata</taxon>
        <taxon>Arachnida</taxon>
        <taxon>Araneae</taxon>
        <taxon>Araneomorphae</taxon>
        <taxon>Entelegynae</taxon>
        <taxon>Araneoidea</taxon>
        <taxon>Araneidae</taxon>
        <taxon>Argiope</taxon>
    </lineage>
</organism>
<gene>
    <name evidence="1" type="ORF">HNY73_006980</name>
</gene>